<dbReference type="Proteomes" id="UP001060170">
    <property type="component" value="Chromosome 18"/>
</dbReference>
<protein>
    <submittedName>
        <fullName evidence="1">Uncharacterized protein</fullName>
    </submittedName>
</protein>
<name>A0ACC0DPH6_9BASI</name>
<organism evidence="1 2">
    <name type="scientific">Puccinia striiformis f. sp. tritici</name>
    <dbReference type="NCBI Taxonomy" id="168172"/>
    <lineage>
        <taxon>Eukaryota</taxon>
        <taxon>Fungi</taxon>
        <taxon>Dikarya</taxon>
        <taxon>Basidiomycota</taxon>
        <taxon>Pucciniomycotina</taxon>
        <taxon>Pucciniomycetes</taxon>
        <taxon>Pucciniales</taxon>
        <taxon>Pucciniaceae</taxon>
        <taxon>Puccinia</taxon>
    </lineage>
</organism>
<dbReference type="EMBL" id="CM045882">
    <property type="protein sequence ID" value="KAI7935751.1"/>
    <property type="molecule type" value="Genomic_DNA"/>
</dbReference>
<reference evidence="1 2" key="3">
    <citation type="journal article" date="2022" name="Microbiol. Spectr.">
        <title>Folding features and dynamics of 3D genome architecture in plant fungal pathogens.</title>
        <authorList>
            <person name="Xia C."/>
        </authorList>
    </citation>
    <scope>NUCLEOTIDE SEQUENCE [LARGE SCALE GENOMIC DNA]</scope>
    <source>
        <strain evidence="1 2">93-210</strain>
    </source>
</reference>
<accession>A0ACC0DPH6</accession>
<keyword evidence="2" id="KW-1185">Reference proteome</keyword>
<proteinExistence type="predicted"/>
<evidence type="ECO:0000313" key="2">
    <source>
        <dbReference type="Proteomes" id="UP001060170"/>
    </source>
</evidence>
<evidence type="ECO:0000313" key="1">
    <source>
        <dbReference type="EMBL" id="KAI7935751.1"/>
    </source>
</evidence>
<gene>
    <name evidence="1" type="ORF">MJO28_016622</name>
</gene>
<reference evidence="2" key="1">
    <citation type="journal article" date="2018" name="BMC Genomics">
        <title>Genomic insights into host adaptation between the wheat stripe rust pathogen (Puccinia striiformis f. sp. tritici) and the barley stripe rust pathogen (Puccinia striiformis f. sp. hordei).</title>
        <authorList>
            <person name="Xia C."/>
            <person name="Wang M."/>
            <person name="Yin C."/>
            <person name="Cornejo O.E."/>
            <person name="Hulbert S.H."/>
            <person name="Chen X."/>
        </authorList>
    </citation>
    <scope>NUCLEOTIDE SEQUENCE [LARGE SCALE GENOMIC DNA]</scope>
    <source>
        <strain evidence="2">93-210</strain>
    </source>
</reference>
<comment type="caution">
    <text evidence="1">The sequence shown here is derived from an EMBL/GenBank/DDBJ whole genome shotgun (WGS) entry which is preliminary data.</text>
</comment>
<reference evidence="2" key="2">
    <citation type="journal article" date="2018" name="Mol. Plant Microbe Interact.">
        <title>Genome sequence resources for the wheat stripe rust pathogen (Puccinia striiformis f. sp. tritici) and the barley stripe rust pathogen (Puccinia striiformis f. sp. hordei).</title>
        <authorList>
            <person name="Xia C."/>
            <person name="Wang M."/>
            <person name="Yin C."/>
            <person name="Cornejo O.E."/>
            <person name="Hulbert S.H."/>
            <person name="Chen X."/>
        </authorList>
    </citation>
    <scope>NUCLEOTIDE SEQUENCE [LARGE SCALE GENOMIC DNA]</scope>
    <source>
        <strain evidence="2">93-210</strain>
    </source>
</reference>
<sequence>MLASPHHLVVVTLLTGAWLARTTLAQVTCDSREIIDKKQCAQAISQIVYDQPKNILDRVSTIFMKRSGNCTILVYNPDEALVTKKQIEAGFVSIFDKCQSREGTVALSDMANLQVNYYQSYRADYYFPPQNLTCRPNTNAPLTVEKDCQDVFESYLADGEGRLLNDDRHPSNYLTKSFKTCTVGTDLFESSSVTLIETLNSWPFYHRLVRQIIFYTTDNSPVIAKKSELKPVITKIIKGCKGKSSVIAMKKGGGGNNGLTVVKVQSSKPCESPANTDGQKCR</sequence>